<evidence type="ECO:0000256" key="1">
    <source>
        <dbReference type="SAM" id="MobiDB-lite"/>
    </source>
</evidence>
<keyword evidence="4" id="KW-1185">Reference proteome</keyword>
<protein>
    <recommendedName>
        <fullName evidence="5">Late embryogenesis abundant protein LEA-2 subgroup domain-containing protein</fullName>
    </recommendedName>
</protein>
<keyword evidence="2" id="KW-1133">Transmembrane helix</keyword>
<dbReference type="PANTHER" id="PTHR31852">
    <property type="entry name" value="LATE EMBRYOGENESIS ABUNDANT (LEA) HYDROXYPROLINE-RICH GLYCOPROTEIN FAMILY"/>
    <property type="match status" value="1"/>
</dbReference>
<name>A0A314UGF5_PRUYE</name>
<keyword evidence="2" id="KW-0472">Membrane</keyword>
<feature type="compositionally biased region" description="Polar residues" evidence="1">
    <location>
        <begin position="15"/>
        <end position="24"/>
    </location>
</feature>
<dbReference type="STRING" id="2094558.A0A314UGF5"/>
<sequence>MAEKTNPAYPLAPSNGYTRSDGESQLSADELKRKKRIKLAIYITIFVVFQIIVITAMSLTVMKVKNPRFRLGNIKVQSFEYVSATPSFDTKFTTQIKIKNSANWGSYKFGAANITFQYRGETLAVIDVAKGKAGWLSTIKRTAEVSLNSTAMTNINLGSELSSGVLTLNSVGRLNGKVAIMFIMKKKKATNMNCTIAFNVAAKNLKSLHCK</sequence>
<keyword evidence="2" id="KW-0812">Transmembrane</keyword>
<dbReference type="InterPro" id="IPR055301">
    <property type="entry name" value="Lea14-like_2"/>
</dbReference>
<proteinExistence type="predicted"/>
<feature type="region of interest" description="Disordered" evidence="1">
    <location>
        <begin position="1"/>
        <end position="24"/>
    </location>
</feature>
<organism evidence="3 4">
    <name type="scientific">Prunus yedoensis var. nudiflora</name>
    <dbReference type="NCBI Taxonomy" id="2094558"/>
    <lineage>
        <taxon>Eukaryota</taxon>
        <taxon>Viridiplantae</taxon>
        <taxon>Streptophyta</taxon>
        <taxon>Embryophyta</taxon>
        <taxon>Tracheophyta</taxon>
        <taxon>Spermatophyta</taxon>
        <taxon>Magnoliopsida</taxon>
        <taxon>eudicotyledons</taxon>
        <taxon>Gunneridae</taxon>
        <taxon>Pentapetalae</taxon>
        <taxon>rosids</taxon>
        <taxon>fabids</taxon>
        <taxon>Rosales</taxon>
        <taxon>Rosaceae</taxon>
        <taxon>Amygdaloideae</taxon>
        <taxon>Amygdaleae</taxon>
        <taxon>Prunus</taxon>
    </lineage>
</organism>
<evidence type="ECO:0000313" key="4">
    <source>
        <dbReference type="Proteomes" id="UP000250321"/>
    </source>
</evidence>
<dbReference type="AlphaFoldDB" id="A0A314UGF5"/>
<evidence type="ECO:0000313" key="3">
    <source>
        <dbReference type="EMBL" id="PQM36623.1"/>
    </source>
</evidence>
<dbReference type="Proteomes" id="UP000250321">
    <property type="component" value="Unassembled WGS sequence"/>
</dbReference>
<accession>A0A314UGF5</accession>
<evidence type="ECO:0008006" key="5">
    <source>
        <dbReference type="Google" id="ProtNLM"/>
    </source>
</evidence>
<feature type="transmembrane region" description="Helical" evidence="2">
    <location>
        <begin position="39"/>
        <end position="62"/>
    </location>
</feature>
<reference evidence="3 4" key="1">
    <citation type="submission" date="2018-02" db="EMBL/GenBank/DDBJ databases">
        <title>Draft genome of wild Prunus yedoensis var. nudiflora.</title>
        <authorList>
            <person name="Baek S."/>
            <person name="Kim J.-H."/>
            <person name="Choi K."/>
            <person name="Kim G.-B."/>
            <person name="Cho A."/>
            <person name="Jang H."/>
            <person name="Shin C.-H."/>
            <person name="Yu H.-J."/>
            <person name="Mun J.-H."/>
        </authorList>
    </citation>
    <scope>NUCLEOTIDE SEQUENCE [LARGE SCALE GENOMIC DNA]</scope>
    <source>
        <strain evidence="4">cv. Jeju island</strain>
        <tissue evidence="3">Leaf</tissue>
    </source>
</reference>
<dbReference type="OrthoDB" id="1154928at2759"/>
<comment type="caution">
    <text evidence="3">The sequence shown here is derived from an EMBL/GenBank/DDBJ whole genome shotgun (WGS) entry which is preliminary data.</text>
</comment>
<gene>
    <name evidence="3" type="ORF">Pyn_19757</name>
</gene>
<dbReference type="EMBL" id="PJQY01003531">
    <property type="protein sequence ID" value="PQM36623.1"/>
    <property type="molecule type" value="Genomic_DNA"/>
</dbReference>
<evidence type="ECO:0000256" key="2">
    <source>
        <dbReference type="SAM" id="Phobius"/>
    </source>
</evidence>